<proteinExistence type="predicted"/>
<dbReference type="InterPro" id="IPR050490">
    <property type="entry name" value="Bact_solute-bd_prot1"/>
</dbReference>
<dbReference type="SUPFAM" id="SSF53850">
    <property type="entry name" value="Periplasmic binding protein-like II"/>
    <property type="match status" value="1"/>
</dbReference>
<protein>
    <submittedName>
        <fullName evidence="2">Extracellular solute-binding protein</fullName>
    </submittedName>
</protein>
<reference evidence="2" key="1">
    <citation type="submission" date="2020-10" db="EMBL/GenBank/DDBJ databases">
        <authorList>
            <person name="Gilroy R."/>
        </authorList>
    </citation>
    <scope>NUCLEOTIDE SEQUENCE</scope>
    <source>
        <strain evidence="2">6086</strain>
    </source>
</reference>
<reference evidence="2" key="2">
    <citation type="journal article" date="2021" name="PeerJ">
        <title>Extensive microbial diversity within the chicken gut microbiome revealed by metagenomics and culture.</title>
        <authorList>
            <person name="Gilroy R."/>
            <person name="Ravi A."/>
            <person name="Getino M."/>
            <person name="Pursley I."/>
            <person name="Horton D.L."/>
            <person name="Alikhan N.F."/>
            <person name="Baker D."/>
            <person name="Gharbi K."/>
            <person name="Hall N."/>
            <person name="Watson M."/>
            <person name="Adriaenssens E.M."/>
            <person name="Foster-Nyarko E."/>
            <person name="Jarju S."/>
            <person name="Secka A."/>
            <person name="Antonio M."/>
            <person name="Oren A."/>
            <person name="Chaudhuri R.R."/>
            <person name="La Ragione R."/>
            <person name="Hildebrand F."/>
            <person name="Pallen M.J."/>
        </authorList>
    </citation>
    <scope>NUCLEOTIDE SEQUENCE</scope>
    <source>
        <strain evidence="2">6086</strain>
    </source>
</reference>
<evidence type="ECO:0000313" key="3">
    <source>
        <dbReference type="Proteomes" id="UP000824141"/>
    </source>
</evidence>
<dbReference type="Pfam" id="PF01547">
    <property type="entry name" value="SBP_bac_1"/>
    <property type="match status" value="1"/>
</dbReference>
<feature type="signal peptide" evidence="1">
    <location>
        <begin position="1"/>
        <end position="18"/>
    </location>
</feature>
<dbReference type="PANTHER" id="PTHR43649">
    <property type="entry name" value="ARABINOSE-BINDING PROTEIN-RELATED"/>
    <property type="match status" value="1"/>
</dbReference>
<evidence type="ECO:0000313" key="2">
    <source>
        <dbReference type="EMBL" id="HIS78631.1"/>
    </source>
</evidence>
<name>A0A9D1FRD7_9FIRM</name>
<feature type="chain" id="PRO_5038459541" evidence="1">
    <location>
        <begin position="19"/>
        <end position="169"/>
    </location>
</feature>
<comment type="caution">
    <text evidence="2">The sequence shown here is derived from an EMBL/GenBank/DDBJ whole genome shotgun (WGS) entry which is preliminary data.</text>
</comment>
<dbReference type="PROSITE" id="PS51257">
    <property type="entry name" value="PROKAR_LIPOPROTEIN"/>
    <property type="match status" value="1"/>
</dbReference>
<evidence type="ECO:0000256" key="1">
    <source>
        <dbReference type="SAM" id="SignalP"/>
    </source>
</evidence>
<dbReference type="AlphaFoldDB" id="A0A9D1FRD7"/>
<dbReference type="PANTHER" id="PTHR43649:SF12">
    <property type="entry name" value="DIACETYLCHITOBIOSE BINDING PROTEIN DASA"/>
    <property type="match status" value="1"/>
</dbReference>
<accession>A0A9D1FRD7</accession>
<sequence length="169" mass="18762">MKKFLAGMMALLMTASLAGCSGGDASSTAPQASGENGNSEEEVTLQGEITFSTWGSLAEKEINEEIIAAFEEKYPGTKINLEYIPENYTQKIDTMFMGGNAPDVIYGHPHYFAAWAEQGLLMDLTDRFEAEKDFYQDEKFAQNIYDAFRWNGKYIATINGHDTSVRGIL</sequence>
<dbReference type="Gene3D" id="3.40.190.10">
    <property type="entry name" value="Periplasmic binding protein-like II"/>
    <property type="match status" value="1"/>
</dbReference>
<dbReference type="EMBL" id="DVJM01000088">
    <property type="protein sequence ID" value="HIS78631.1"/>
    <property type="molecule type" value="Genomic_DNA"/>
</dbReference>
<dbReference type="Proteomes" id="UP000824141">
    <property type="component" value="Unassembled WGS sequence"/>
</dbReference>
<organism evidence="2 3">
    <name type="scientific">Candidatus Caccousia stercoris</name>
    <dbReference type="NCBI Taxonomy" id="2840723"/>
    <lineage>
        <taxon>Bacteria</taxon>
        <taxon>Bacillati</taxon>
        <taxon>Bacillota</taxon>
        <taxon>Clostridia</taxon>
        <taxon>Eubacteriales</taxon>
        <taxon>Oscillospiraceae</taxon>
        <taxon>Oscillospiraceae incertae sedis</taxon>
        <taxon>Candidatus Caccousia</taxon>
    </lineage>
</organism>
<gene>
    <name evidence="2" type="ORF">IAD03_04585</name>
</gene>
<dbReference type="InterPro" id="IPR006059">
    <property type="entry name" value="SBP"/>
</dbReference>
<keyword evidence="1" id="KW-0732">Signal</keyword>